<organism evidence="3">
    <name type="scientific">Aspergillus flavus</name>
    <dbReference type="NCBI Taxonomy" id="5059"/>
    <lineage>
        <taxon>Eukaryota</taxon>
        <taxon>Fungi</taxon>
        <taxon>Dikarya</taxon>
        <taxon>Ascomycota</taxon>
        <taxon>Pezizomycotina</taxon>
        <taxon>Eurotiomycetes</taxon>
        <taxon>Eurotiomycetidae</taxon>
        <taxon>Eurotiales</taxon>
        <taxon>Aspergillaceae</taxon>
        <taxon>Aspergillus</taxon>
        <taxon>Aspergillus subgen. Circumdati</taxon>
    </lineage>
</organism>
<dbReference type="VEuPathDB" id="FungiDB:AFLA_002683"/>
<dbReference type="Pfam" id="PF03881">
    <property type="entry name" value="Fructosamin_kin"/>
    <property type="match status" value="1"/>
</dbReference>
<dbReference type="EMBL" id="ML734605">
    <property type="protein sequence ID" value="KAB8245949.1"/>
    <property type="molecule type" value="Genomic_DNA"/>
</dbReference>
<reference evidence="3" key="1">
    <citation type="submission" date="2019-04" db="EMBL/GenBank/DDBJ databases">
        <title>Friends and foes A comparative genomics study of 23 Aspergillus species from section Flavi.</title>
        <authorList>
            <consortium name="DOE Joint Genome Institute"/>
            <person name="Kjaerbolling I."/>
            <person name="Vesth T."/>
            <person name="Frisvad J.C."/>
            <person name="Nybo J.L."/>
            <person name="Theobald S."/>
            <person name="Kildgaard S."/>
            <person name="Isbrandt T."/>
            <person name="Kuo A."/>
            <person name="Sato A."/>
            <person name="Lyhne E.K."/>
            <person name="Kogle M.E."/>
            <person name="Wiebenga A."/>
            <person name="Kun R.S."/>
            <person name="Lubbers R.J."/>
            <person name="Makela M.R."/>
            <person name="Barry K."/>
            <person name="Chovatia M."/>
            <person name="Clum A."/>
            <person name="Daum C."/>
            <person name="Haridas S."/>
            <person name="He G."/>
            <person name="LaButti K."/>
            <person name="Lipzen A."/>
            <person name="Mondo S."/>
            <person name="Riley R."/>
            <person name="Salamov A."/>
            <person name="Simmons B.A."/>
            <person name="Magnuson J.K."/>
            <person name="Henrissat B."/>
            <person name="Mortensen U.H."/>
            <person name="Larsen T.O."/>
            <person name="Devries R.P."/>
            <person name="Grigoriev I.V."/>
            <person name="Machida M."/>
            <person name="Baker S.E."/>
            <person name="Andersen M.R."/>
        </authorList>
    </citation>
    <scope>NUCLEOTIDE SEQUENCE [LARGE SCALE GENOMIC DNA]</scope>
    <source>
        <strain evidence="3">CBS 121.62</strain>
    </source>
</reference>
<proteinExistence type="predicted"/>
<dbReference type="SUPFAM" id="SSF47954">
    <property type="entry name" value="Cyclin-like"/>
    <property type="match status" value="2"/>
</dbReference>
<sequence length="674" mass="74566">MAPVPASLLRALSIPDPSKASLSTAGLGSGFTGTGAIRATVPSADGQYEEERRYFVKTSADGKAAEEMFRGEYESLNAIATSVPGFCPRALAWGPLEESNGKSFYLATEFLDLGGGGRTGQSLAQRLGKLHSTPAPLDPETEKRRFGFPVPTFCGDTKQPNRFHDSWADFYANERLITILETSEKRNGRDASLRDLVERTAQTVVPALLGDDHLGYDKNGNGEGITPVVVHGDLWSGNADRGRIVGSGCKGDEEVGDVVYDPSSCYAHSEYELGIMKMFGGFGSTFFTAYHKIVPRTEPVEEYEDRVRLYELMVPENKDGLNNQAASETSIPEPPSIHPSFIQVAKPYIFEQTIQQCIAAMGVNPLREEGLRLQGVTWIDNVRRVLYLYDAAAAALFTACKIEDTLKKSREIVCAAYNLKLPPSEHISPDNPVFEVHARGIIGLERLMLEASGFDFRTRHPQKTLIKLARHYGLTSQSQVSNVAYRISQDLYRTFAPIKQTASTMAFTCLELAGRLLDQRIEAVELGVDYEKWKTSREEVMETLFDLLELYTHSRGSTSVGPHFPADRFLTVRIPLNKEAEAQGLPRYTHWVNESRDPKATNGAKSGKELALEKAGARLHPLTPVAANGERPRAGEKGRDGAVRFMLDTECADAEKARVSEYFKVEMEEYEVEE</sequence>
<dbReference type="InterPro" id="IPR016477">
    <property type="entry name" value="Fructo-/Ketosamine-3-kinase"/>
</dbReference>
<evidence type="ECO:0000256" key="1">
    <source>
        <dbReference type="ARBA" id="ARBA00011961"/>
    </source>
</evidence>
<accession>A0A5N6GXK4</accession>
<dbReference type="InterPro" id="IPR036915">
    <property type="entry name" value="Cyclin-like_sf"/>
</dbReference>
<dbReference type="PANTHER" id="PTHR12149:SF8">
    <property type="entry name" value="PROTEIN-RIBULOSAMINE 3-KINASE"/>
    <property type="match status" value="1"/>
</dbReference>
<dbReference type="VEuPathDB" id="FungiDB:F9C07_4089"/>
<dbReference type="AlphaFoldDB" id="A0A5N6GXK4"/>
<dbReference type="GO" id="GO:0102193">
    <property type="term" value="F:protein-ribulosamine 3-kinase activity"/>
    <property type="evidence" value="ECO:0007669"/>
    <property type="project" value="UniProtKB-EC"/>
</dbReference>
<dbReference type="InterPro" id="IPR011009">
    <property type="entry name" value="Kinase-like_dom_sf"/>
</dbReference>
<dbReference type="VEuPathDB" id="FungiDB:F9C07_1542008"/>
<dbReference type="FunFam" id="3.90.1200.10:FF:000018">
    <property type="entry name" value="Fructosamine-3-kinase, putative"/>
    <property type="match status" value="1"/>
</dbReference>
<protein>
    <recommendedName>
        <fullName evidence="1">protein-ribulosamine 3-kinase</fullName>
        <ecNumber evidence="1">2.7.1.172</ecNumber>
    </recommendedName>
</protein>
<dbReference type="FunFam" id="1.10.472.10:FF:000101">
    <property type="entry name" value="Cyclin, putative"/>
    <property type="match status" value="1"/>
</dbReference>
<dbReference type="GO" id="GO:0016301">
    <property type="term" value="F:kinase activity"/>
    <property type="evidence" value="ECO:0007669"/>
    <property type="project" value="UniProtKB-KW"/>
</dbReference>
<dbReference type="CDD" id="cd20546">
    <property type="entry name" value="CYCLIN_SpCG1C_ScCTK2-like_rpt2"/>
    <property type="match status" value="1"/>
</dbReference>
<comment type="catalytic activity">
    <reaction evidence="2">
        <text>N(6)-D-ribulosyl-L-lysyl-[protein] + ATP = N(6)-(3-O-phospho-D-ribulosyl)-L-lysyl-[protein] + ADP + H(+)</text>
        <dbReference type="Rhea" id="RHEA:48432"/>
        <dbReference type="Rhea" id="RHEA-COMP:12103"/>
        <dbReference type="Rhea" id="RHEA-COMP:12104"/>
        <dbReference type="ChEBI" id="CHEBI:15378"/>
        <dbReference type="ChEBI" id="CHEBI:30616"/>
        <dbReference type="ChEBI" id="CHEBI:90418"/>
        <dbReference type="ChEBI" id="CHEBI:90420"/>
        <dbReference type="ChEBI" id="CHEBI:456216"/>
        <dbReference type="EC" id="2.7.1.172"/>
    </reaction>
    <physiologicalReaction direction="left-to-right" evidence="2">
        <dbReference type="Rhea" id="RHEA:48433"/>
    </physiologicalReaction>
</comment>
<keyword evidence="3" id="KW-0418">Kinase</keyword>
<dbReference type="Proteomes" id="UP000325434">
    <property type="component" value="Unassembled WGS sequence"/>
</dbReference>
<evidence type="ECO:0000256" key="2">
    <source>
        <dbReference type="ARBA" id="ARBA00048655"/>
    </source>
</evidence>
<gene>
    <name evidence="3" type="ORF">BDV35DRAFT_380958</name>
</gene>
<dbReference type="VEuPathDB" id="FungiDB:AFLA_002684"/>
<dbReference type="EC" id="2.7.1.172" evidence="1"/>
<keyword evidence="3" id="KW-0808">Transferase</keyword>
<name>A0A5N6GXK4_ASPFL</name>
<evidence type="ECO:0000313" key="3">
    <source>
        <dbReference type="EMBL" id="KAB8245949.1"/>
    </source>
</evidence>
<dbReference type="PANTHER" id="PTHR12149">
    <property type="entry name" value="FRUCTOSAMINE 3 KINASE-RELATED PROTEIN"/>
    <property type="match status" value="1"/>
</dbReference>
<dbReference type="Gene3D" id="1.10.472.10">
    <property type="entry name" value="Cyclin-like"/>
    <property type="match status" value="2"/>
</dbReference>
<dbReference type="SUPFAM" id="SSF56112">
    <property type="entry name" value="Protein kinase-like (PK-like)"/>
    <property type="match status" value="1"/>
</dbReference>
<dbReference type="Gene3D" id="3.90.1200.10">
    <property type="match status" value="1"/>
</dbReference>